<proteinExistence type="predicted"/>
<comment type="caution">
    <text evidence="1">The sequence shown here is derived from an EMBL/GenBank/DDBJ whole genome shotgun (WGS) entry which is preliminary data.</text>
</comment>
<evidence type="ECO:0008006" key="2">
    <source>
        <dbReference type="Google" id="ProtNLM"/>
    </source>
</evidence>
<protein>
    <recommendedName>
        <fullName evidence="2">Terminase large subunit gp17-like C-terminal domain-containing protein</fullName>
    </recommendedName>
</protein>
<dbReference type="EMBL" id="LAZR01001013">
    <property type="protein sequence ID" value="KKN52570.1"/>
    <property type="molecule type" value="Genomic_DNA"/>
</dbReference>
<gene>
    <name evidence="1" type="ORF">LCGC14_0611220</name>
</gene>
<name>A0A0F9R7N0_9ZZZZ</name>
<sequence>MELSKRHQKAREKAKSSLFHTAKYILGYDDLTEDFHKPYCDFLQDLDVHRKQVEMPRGFLKTTVASISFPIWVTLKFPNVRILLANMVYDNAAKCIHIIRGHWQHNARLRALFPELVYPSYNKTRWSDSCAEVKRSANWGEGTYESIGVAGSKIGMHYDMVIEDDLVAAKKDKLTGQEILPNQEDIQKAIGWHGLALNLLISPRKGYIYNIGTRWGQYDLIRHIVDNQTYYKRFVRRAVEFDEGGKALLDDDGNYIPTWSGRFDGEALKEVQEEQGDYLFSMMYLGKPYNVEDMIFRDEWIKDKAESSIGNVYGGIDSALTKKSYSDFTVIGAVVVTKEKDFCVEHIVRGKFNPTEIINKLFEVQDAFHPKWFAMEKALHEIVLAHYIRERNKERLDSDLEPVVIKPVKRPKGESKGMHVRAMQPMCMAGRFYIRPWMRIVRMEMLEFTGKGTDKHDDIPDMLADIFASIRYPQADVPQEVRDPFSVDAVIEELLGKEDERTRRRHYWPMYA</sequence>
<accession>A0A0F9R7N0</accession>
<reference evidence="1" key="1">
    <citation type="journal article" date="2015" name="Nature">
        <title>Complex archaea that bridge the gap between prokaryotes and eukaryotes.</title>
        <authorList>
            <person name="Spang A."/>
            <person name="Saw J.H."/>
            <person name="Jorgensen S.L."/>
            <person name="Zaremba-Niedzwiedzka K."/>
            <person name="Martijn J."/>
            <person name="Lind A.E."/>
            <person name="van Eijk R."/>
            <person name="Schleper C."/>
            <person name="Guy L."/>
            <person name="Ettema T.J."/>
        </authorList>
    </citation>
    <scope>NUCLEOTIDE SEQUENCE</scope>
</reference>
<organism evidence="1">
    <name type="scientific">marine sediment metagenome</name>
    <dbReference type="NCBI Taxonomy" id="412755"/>
    <lineage>
        <taxon>unclassified sequences</taxon>
        <taxon>metagenomes</taxon>
        <taxon>ecological metagenomes</taxon>
    </lineage>
</organism>
<dbReference type="AlphaFoldDB" id="A0A0F9R7N0"/>
<evidence type="ECO:0000313" key="1">
    <source>
        <dbReference type="EMBL" id="KKN52570.1"/>
    </source>
</evidence>